<proteinExistence type="predicted"/>
<sequence length="414" mass="46085">MKPTTEKILSILNDENIQTTLQGYVSSNPALTHGDTDITEAVSKFNLIRETLNVTINSTHFDTLPANRRNSILSSLNALKTHISNPSQLIIQIDSLYETILGNELLCQQISKRDYVKEFKNIADLKANLEQLIKDIEEKEEVLATVDTNAKLIETLKKKLSQISDEIYEILENSKKANIAISEVLTSANTSQSNIDKSEKEIEAKRLSITTFAENIEEYKTSISALETQAKSIISKEAKIDELISQAEKALNLKSAEGISAAFSAQYNSSNKVWGLRLWIIGAAVFIIVAICLTIWIVSGYGIINPNSISSIVGRVVAVGIAITGATFCAKQFTKQKNISEDYAYKAVLTKSIIAFTEEIKKRDENKVAEYLEKVLSEIHQDPLRKRTDKEDIDSINKPFDIIGKLIDKIPTTK</sequence>
<evidence type="ECO:0000313" key="4">
    <source>
        <dbReference type="Proteomes" id="UP001202248"/>
    </source>
</evidence>
<keyword evidence="2" id="KW-1133">Transmembrane helix</keyword>
<accession>A0ABS9SJV5</accession>
<keyword evidence="1" id="KW-0175">Coiled coil</keyword>
<keyword evidence="2" id="KW-0812">Transmembrane</keyword>
<keyword evidence="2" id="KW-0472">Membrane</keyword>
<dbReference type="RefSeq" id="WP_240830308.1">
    <property type="nucleotide sequence ID" value="NZ_JAKWBL010000002.1"/>
</dbReference>
<dbReference type="EMBL" id="JAKWBL010000002">
    <property type="protein sequence ID" value="MCH5598644.1"/>
    <property type="molecule type" value="Genomic_DNA"/>
</dbReference>
<evidence type="ECO:0000256" key="1">
    <source>
        <dbReference type="SAM" id="Coils"/>
    </source>
</evidence>
<organism evidence="3 4">
    <name type="scientific">Niabella ginsengisoli</name>
    <dbReference type="NCBI Taxonomy" id="522298"/>
    <lineage>
        <taxon>Bacteria</taxon>
        <taxon>Pseudomonadati</taxon>
        <taxon>Bacteroidota</taxon>
        <taxon>Chitinophagia</taxon>
        <taxon>Chitinophagales</taxon>
        <taxon>Chitinophagaceae</taxon>
        <taxon>Niabella</taxon>
    </lineage>
</organism>
<evidence type="ECO:0000256" key="2">
    <source>
        <dbReference type="SAM" id="Phobius"/>
    </source>
</evidence>
<comment type="caution">
    <text evidence="3">The sequence shown here is derived from an EMBL/GenBank/DDBJ whole genome shotgun (WGS) entry which is preliminary data.</text>
</comment>
<feature type="coiled-coil region" evidence="1">
    <location>
        <begin position="115"/>
        <end position="173"/>
    </location>
</feature>
<gene>
    <name evidence="3" type="ORF">MKP09_12345</name>
</gene>
<evidence type="ECO:0000313" key="3">
    <source>
        <dbReference type="EMBL" id="MCH5598644.1"/>
    </source>
</evidence>
<name>A0ABS9SJV5_9BACT</name>
<feature type="transmembrane region" description="Helical" evidence="2">
    <location>
        <begin position="278"/>
        <end position="303"/>
    </location>
</feature>
<keyword evidence="4" id="KW-1185">Reference proteome</keyword>
<reference evidence="3 4" key="1">
    <citation type="submission" date="2022-02" db="EMBL/GenBank/DDBJ databases">
        <authorList>
            <person name="Min J."/>
        </authorList>
    </citation>
    <scope>NUCLEOTIDE SEQUENCE [LARGE SCALE GENOMIC DNA]</scope>
    <source>
        <strain evidence="3 4">GR10-1</strain>
    </source>
</reference>
<protein>
    <submittedName>
        <fullName evidence="3">Uncharacterized protein</fullName>
    </submittedName>
</protein>
<dbReference type="Proteomes" id="UP001202248">
    <property type="component" value="Unassembled WGS sequence"/>
</dbReference>
<feature type="transmembrane region" description="Helical" evidence="2">
    <location>
        <begin position="309"/>
        <end position="330"/>
    </location>
</feature>